<evidence type="ECO:0000256" key="4">
    <source>
        <dbReference type="ARBA" id="ARBA00023315"/>
    </source>
</evidence>
<dbReference type="Proteomes" id="UP000581206">
    <property type="component" value="Unassembled WGS sequence"/>
</dbReference>
<comment type="catalytic activity">
    <reaction evidence="5">
        <text>glycyl-tRNA(Gly) + acetyl-CoA = N-acetylglycyl-tRNA(Gly) + CoA + H(+)</text>
        <dbReference type="Rhea" id="RHEA:81867"/>
        <dbReference type="Rhea" id="RHEA-COMP:9683"/>
        <dbReference type="Rhea" id="RHEA-COMP:19766"/>
        <dbReference type="ChEBI" id="CHEBI:15378"/>
        <dbReference type="ChEBI" id="CHEBI:57287"/>
        <dbReference type="ChEBI" id="CHEBI:57288"/>
        <dbReference type="ChEBI" id="CHEBI:78522"/>
        <dbReference type="ChEBI" id="CHEBI:232036"/>
    </reaction>
</comment>
<keyword evidence="2" id="KW-1277">Toxin-antitoxin system</keyword>
<dbReference type="Gene3D" id="3.40.630.30">
    <property type="match status" value="1"/>
</dbReference>
<dbReference type="InterPro" id="IPR016181">
    <property type="entry name" value="Acyl_CoA_acyltransferase"/>
</dbReference>
<dbReference type="PANTHER" id="PTHR36449">
    <property type="entry name" value="ACETYLTRANSFERASE-RELATED"/>
    <property type="match status" value="1"/>
</dbReference>
<dbReference type="EMBL" id="JAAXOX010000001">
    <property type="protein sequence ID" value="NKY21735.1"/>
    <property type="molecule type" value="Genomic_DNA"/>
</dbReference>
<accession>A0A7X6KTC0</accession>
<dbReference type="InterPro" id="IPR000182">
    <property type="entry name" value="GNAT_dom"/>
</dbReference>
<reference evidence="7 8" key="1">
    <citation type="submission" date="2020-04" db="EMBL/GenBank/DDBJ databases">
        <title>MicrobeNet Type strains.</title>
        <authorList>
            <person name="Nicholson A.C."/>
        </authorList>
    </citation>
    <scope>NUCLEOTIDE SEQUENCE [LARGE SCALE GENOMIC DNA]</scope>
    <source>
        <strain evidence="7 8">ATCC BAA-788</strain>
    </source>
</reference>
<evidence type="ECO:0000313" key="8">
    <source>
        <dbReference type="Proteomes" id="UP000581206"/>
    </source>
</evidence>
<name>A0A7X6KTC0_9CELL</name>
<keyword evidence="1" id="KW-0678">Repressor</keyword>
<evidence type="ECO:0000256" key="5">
    <source>
        <dbReference type="ARBA" id="ARBA00049880"/>
    </source>
</evidence>
<protein>
    <submittedName>
        <fullName evidence="7">N-acetyltransferase</fullName>
    </submittedName>
</protein>
<dbReference type="RefSeq" id="WP_168628785.1">
    <property type="nucleotide sequence ID" value="NZ_BONL01000010.1"/>
</dbReference>
<gene>
    <name evidence="7" type="ORF">HGA03_03545</name>
</gene>
<comment type="caution">
    <text evidence="7">The sequence shown here is derived from an EMBL/GenBank/DDBJ whole genome shotgun (WGS) entry which is preliminary data.</text>
</comment>
<dbReference type="GO" id="GO:0016747">
    <property type="term" value="F:acyltransferase activity, transferring groups other than amino-acyl groups"/>
    <property type="evidence" value="ECO:0007669"/>
    <property type="project" value="InterPro"/>
</dbReference>
<feature type="domain" description="N-acetyltransferase" evidence="6">
    <location>
        <begin position="1"/>
        <end position="167"/>
    </location>
</feature>
<keyword evidence="3 7" id="KW-0808">Transferase</keyword>
<evidence type="ECO:0000313" key="7">
    <source>
        <dbReference type="EMBL" id="NKY21735.1"/>
    </source>
</evidence>
<dbReference type="Pfam" id="PF13508">
    <property type="entry name" value="Acetyltransf_7"/>
    <property type="match status" value="1"/>
</dbReference>
<dbReference type="SUPFAM" id="SSF55729">
    <property type="entry name" value="Acyl-CoA N-acyltransferases (Nat)"/>
    <property type="match status" value="1"/>
</dbReference>
<evidence type="ECO:0000256" key="1">
    <source>
        <dbReference type="ARBA" id="ARBA00022491"/>
    </source>
</evidence>
<sequence>MTEFRSQPFDPAQHDADGFSCGESVLDAWLREHAAVSSHRGTARTWVWVDSGGRVVGYYALTAHKIAREQVPSRIGRGGPAEIPAVLLARLALAEHLRGQGWGAVLVADALGRVVAATRTVAARVVVVDALAEPVARFYEGLGFRRVPGSLRLVQKIADIEAALDAEGH</sequence>
<dbReference type="AlphaFoldDB" id="A0A7X6KTC0"/>
<evidence type="ECO:0000256" key="2">
    <source>
        <dbReference type="ARBA" id="ARBA00022649"/>
    </source>
</evidence>
<dbReference type="PROSITE" id="PS51186">
    <property type="entry name" value="GNAT"/>
    <property type="match status" value="1"/>
</dbReference>
<keyword evidence="4" id="KW-0012">Acyltransferase</keyword>
<evidence type="ECO:0000256" key="3">
    <source>
        <dbReference type="ARBA" id="ARBA00022679"/>
    </source>
</evidence>
<keyword evidence="8" id="KW-1185">Reference proteome</keyword>
<evidence type="ECO:0000259" key="6">
    <source>
        <dbReference type="PROSITE" id="PS51186"/>
    </source>
</evidence>
<organism evidence="7 8">
    <name type="scientific">Cellulomonas denverensis</name>
    <dbReference type="NCBI Taxonomy" id="264297"/>
    <lineage>
        <taxon>Bacteria</taxon>
        <taxon>Bacillati</taxon>
        <taxon>Actinomycetota</taxon>
        <taxon>Actinomycetes</taxon>
        <taxon>Micrococcales</taxon>
        <taxon>Cellulomonadaceae</taxon>
        <taxon>Cellulomonas</taxon>
    </lineage>
</organism>
<dbReference type="PANTHER" id="PTHR36449:SF1">
    <property type="entry name" value="ACETYLTRANSFERASE"/>
    <property type="match status" value="1"/>
</dbReference>
<proteinExistence type="predicted"/>